<dbReference type="STRING" id="6412.T1FSJ6"/>
<name>T1FSJ6_HELRO</name>
<dbReference type="Gene3D" id="1.20.1070.10">
    <property type="entry name" value="Rhodopsin 7-helix transmembrane proteins"/>
    <property type="match status" value="1"/>
</dbReference>
<evidence type="ECO:0000259" key="6">
    <source>
        <dbReference type="PROSITE" id="PS50262"/>
    </source>
</evidence>
<feature type="domain" description="G-protein coupled receptors family 1 profile" evidence="6">
    <location>
        <begin position="36"/>
        <end position="340"/>
    </location>
</feature>
<dbReference type="HOGENOM" id="CLU_009579_24_0_1"/>
<dbReference type="PANTHER" id="PTHR46641:SF25">
    <property type="entry name" value="CNMAMIDE RECEPTOR-RELATED"/>
    <property type="match status" value="1"/>
</dbReference>
<dbReference type="EnsemblMetazoa" id="HelroT191051">
    <property type="protein sequence ID" value="HelroP191051"/>
    <property type="gene ID" value="HelroG191051"/>
</dbReference>
<keyword evidence="3 5" id="KW-1133">Transmembrane helix</keyword>
<dbReference type="RefSeq" id="XP_009014427.1">
    <property type="nucleotide sequence ID" value="XM_009016179.1"/>
</dbReference>
<reference evidence="8" key="3">
    <citation type="submission" date="2015-06" db="UniProtKB">
        <authorList>
            <consortium name="EnsemblMetazoa"/>
        </authorList>
    </citation>
    <scope>IDENTIFICATION</scope>
</reference>
<dbReference type="eggNOG" id="KOG3656">
    <property type="taxonomic scope" value="Eukaryota"/>
</dbReference>
<evidence type="ECO:0000256" key="2">
    <source>
        <dbReference type="ARBA" id="ARBA00022692"/>
    </source>
</evidence>
<dbReference type="PROSITE" id="PS50262">
    <property type="entry name" value="G_PROTEIN_RECEP_F1_2"/>
    <property type="match status" value="1"/>
</dbReference>
<dbReference type="PRINTS" id="PR00237">
    <property type="entry name" value="GPCRRHODOPSN"/>
</dbReference>
<dbReference type="InterPro" id="IPR000276">
    <property type="entry name" value="GPCR_Rhodpsn"/>
</dbReference>
<evidence type="ECO:0000256" key="3">
    <source>
        <dbReference type="ARBA" id="ARBA00022989"/>
    </source>
</evidence>
<feature type="transmembrane region" description="Helical" evidence="5">
    <location>
        <begin position="20"/>
        <end position="43"/>
    </location>
</feature>
<dbReference type="Pfam" id="PF10324">
    <property type="entry name" value="7TM_GPCR_Srw"/>
    <property type="match status" value="1"/>
</dbReference>
<dbReference type="KEGG" id="hro:HELRODRAFT_191051"/>
<dbReference type="FunCoup" id="T1FSJ6">
    <property type="interactions" value="10"/>
</dbReference>
<dbReference type="EMBL" id="AMQM01003529">
    <property type="status" value="NOT_ANNOTATED_CDS"/>
    <property type="molecule type" value="Genomic_DNA"/>
</dbReference>
<dbReference type="Proteomes" id="UP000015101">
    <property type="component" value="Unassembled WGS sequence"/>
</dbReference>
<reference evidence="9" key="1">
    <citation type="submission" date="2012-12" db="EMBL/GenBank/DDBJ databases">
        <authorList>
            <person name="Hellsten U."/>
            <person name="Grimwood J."/>
            <person name="Chapman J.A."/>
            <person name="Shapiro H."/>
            <person name="Aerts A."/>
            <person name="Otillar R.P."/>
            <person name="Terry A.Y."/>
            <person name="Boore J.L."/>
            <person name="Simakov O."/>
            <person name="Marletaz F."/>
            <person name="Cho S.-J."/>
            <person name="Edsinger-Gonzales E."/>
            <person name="Havlak P."/>
            <person name="Kuo D.-H."/>
            <person name="Larsson T."/>
            <person name="Lv J."/>
            <person name="Arendt D."/>
            <person name="Savage R."/>
            <person name="Osoegawa K."/>
            <person name="de Jong P."/>
            <person name="Lindberg D.R."/>
            <person name="Seaver E.C."/>
            <person name="Weisblat D.A."/>
            <person name="Putnam N.H."/>
            <person name="Grigoriev I.V."/>
            <person name="Rokhsar D.S."/>
        </authorList>
    </citation>
    <scope>NUCLEOTIDE SEQUENCE</scope>
</reference>
<protein>
    <recommendedName>
        <fullName evidence="6">G-protein coupled receptors family 1 profile domain-containing protein</fullName>
    </recommendedName>
</protein>
<feature type="transmembrane region" description="Helical" evidence="5">
    <location>
        <begin position="275"/>
        <end position="303"/>
    </location>
</feature>
<dbReference type="AlphaFoldDB" id="T1FSJ6"/>
<dbReference type="OrthoDB" id="9990906at2759"/>
<dbReference type="PANTHER" id="PTHR46641">
    <property type="entry name" value="FMRFAMIDE RECEPTOR-RELATED"/>
    <property type="match status" value="1"/>
</dbReference>
<dbReference type="GO" id="GO:0016020">
    <property type="term" value="C:membrane"/>
    <property type="evidence" value="ECO:0007669"/>
    <property type="project" value="UniProtKB-SubCell"/>
</dbReference>
<evidence type="ECO:0000313" key="8">
    <source>
        <dbReference type="EnsemblMetazoa" id="HelroP191051"/>
    </source>
</evidence>
<dbReference type="SUPFAM" id="SSF81321">
    <property type="entry name" value="Family A G protein-coupled receptor-like"/>
    <property type="match status" value="1"/>
</dbReference>
<keyword evidence="4 5" id="KW-0472">Membrane</keyword>
<dbReference type="InterPro" id="IPR052954">
    <property type="entry name" value="GPCR-Ligand_Int"/>
</dbReference>
<evidence type="ECO:0000313" key="9">
    <source>
        <dbReference type="Proteomes" id="UP000015101"/>
    </source>
</evidence>
<dbReference type="InterPro" id="IPR019427">
    <property type="entry name" value="7TM_GPCR_serpentine_rcpt_Srw"/>
</dbReference>
<organism evidence="8 9">
    <name type="scientific">Helobdella robusta</name>
    <name type="common">Californian leech</name>
    <dbReference type="NCBI Taxonomy" id="6412"/>
    <lineage>
        <taxon>Eukaryota</taxon>
        <taxon>Metazoa</taxon>
        <taxon>Spiralia</taxon>
        <taxon>Lophotrochozoa</taxon>
        <taxon>Annelida</taxon>
        <taxon>Clitellata</taxon>
        <taxon>Hirudinea</taxon>
        <taxon>Rhynchobdellida</taxon>
        <taxon>Glossiphoniidae</taxon>
        <taxon>Helobdella</taxon>
    </lineage>
</organism>
<comment type="subcellular location">
    <subcellularLocation>
        <location evidence="1">Membrane</location>
    </subcellularLocation>
</comment>
<dbReference type="GeneID" id="20211793"/>
<dbReference type="InParanoid" id="T1FSJ6"/>
<proteinExistence type="predicted"/>
<feature type="transmembrane region" description="Helical" evidence="5">
    <location>
        <begin position="232"/>
        <end position="254"/>
    </location>
</feature>
<accession>T1FSJ6</accession>
<feature type="transmembrane region" description="Helical" evidence="5">
    <location>
        <begin position="140"/>
        <end position="158"/>
    </location>
</feature>
<dbReference type="EMBL" id="KB096183">
    <property type="protein sequence ID" value="ESO07816.1"/>
    <property type="molecule type" value="Genomic_DNA"/>
</dbReference>
<gene>
    <name evidence="8" type="primary">20211793</name>
    <name evidence="7" type="ORF">HELRODRAFT_191051</name>
</gene>
<keyword evidence="2 5" id="KW-0812">Transmembrane</keyword>
<feature type="transmembrane region" description="Helical" evidence="5">
    <location>
        <begin position="323"/>
        <end position="343"/>
    </location>
</feature>
<evidence type="ECO:0000256" key="5">
    <source>
        <dbReference type="SAM" id="Phobius"/>
    </source>
</evidence>
<reference evidence="7 9" key="2">
    <citation type="journal article" date="2013" name="Nature">
        <title>Insights into bilaterian evolution from three spiralian genomes.</title>
        <authorList>
            <person name="Simakov O."/>
            <person name="Marletaz F."/>
            <person name="Cho S.J."/>
            <person name="Edsinger-Gonzales E."/>
            <person name="Havlak P."/>
            <person name="Hellsten U."/>
            <person name="Kuo D.H."/>
            <person name="Larsson T."/>
            <person name="Lv J."/>
            <person name="Arendt D."/>
            <person name="Savage R."/>
            <person name="Osoegawa K."/>
            <person name="de Jong P."/>
            <person name="Grimwood J."/>
            <person name="Chapman J.A."/>
            <person name="Shapiro H."/>
            <person name="Aerts A."/>
            <person name="Otillar R.P."/>
            <person name="Terry A.Y."/>
            <person name="Boore J.L."/>
            <person name="Grigoriev I.V."/>
            <person name="Lindberg D.R."/>
            <person name="Seaver E.C."/>
            <person name="Weisblat D.A."/>
            <person name="Putnam N.H."/>
            <person name="Rokhsar D.S."/>
        </authorList>
    </citation>
    <scope>NUCLEOTIDE SEQUENCE</scope>
</reference>
<feature type="transmembrane region" description="Helical" evidence="5">
    <location>
        <begin position="107"/>
        <end position="128"/>
    </location>
</feature>
<dbReference type="InterPro" id="IPR017452">
    <property type="entry name" value="GPCR_Rhodpsn_7TM"/>
</dbReference>
<feature type="transmembrane region" description="Helical" evidence="5">
    <location>
        <begin position="55"/>
        <end position="74"/>
    </location>
</feature>
<dbReference type="CTD" id="20211793"/>
<evidence type="ECO:0000256" key="1">
    <source>
        <dbReference type="ARBA" id="ARBA00004370"/>
    </source>
</evidence>
<keyword evidence="9" id="KW-1185">Reference proteome</keyword>
<evidence type="ECO:0000256" key="4">
    <source>
        <dbReference type="ARBA" id="ARBA00023136"/>
    </source>
</evidence>
<dbReference type="GO" id="GO:0008528">
    <property type="term" value="F:G protein-coupled peptide receptor activity"/>
    <property type="evidence" value="ECO:0007669"/>
    <property type="project" value="InterPro"/>
</dbReference>
<dbReference type="OMA" id="SIWICIS"/>
<evidence type="ECO:0000313" key="7">
    <source>
        <dbReference type="EMBL" id="ESO07816.1"/>
    </source>
</evidence>
<sequence length="435" mass="49275">MTTTTTTMAIDDSPSKVARNFWIIFGPCLFTIGIIGNILILLVMRQPIMRGTSTCLYLCWMALADVFALISGMVPEWLEYSGILVFKEISPNTCKLEKLTFYTSGDASIWICISFTIDRLMAVCFPFVESFTHTPVSANYNVMLIFFLALVKNLHVIWTRGAEYKVVEHLVSNVSFYNGVNASHSENFTTNTSTEVFLNRTVQMVFNETILLSNCGSPTKEYRYFERYVRPWIASTLVSFIPSIVIVICNFFIVRKLLHLKSNKNKIPSESEQSTVLQMTILCLTASICFVVCNIPSLIMLIGKPYWQDAGGRTTSIYNLAKPIVNQIFYVNHSANFFLYCVTGKRFRQTLYRMLKCKCCYNNSHCCCCNRTEYNFILRHSNNCSVPIVRFKKQPLSSTGAAENKKNILGGGKLKSCNVRTGKDGVDTDDLVTNF</sequence>